<evidence type="ECO:0000256" key="5">
    <source>
        <dbReference type="ARBA" id="ARBA00023235"/>
    </source>
</evidence>
<dbReference type="PANTHER" id="PTHR24096">
    <property type="entry name" value="LONG-CHAIN-FATTY-ACID--COA LIGASE"/>
    <property type="match status" value="1"/>
</dbReference>
<feature type="domain" description="AMP-binding enzyme C-terminal" evidence="8">
    <location>
        <begin position="304"/>
        <end position="354"/>
    </location>
</feature>
<keyword evidence="4" id="KW-0576">Peroxisome</keyword>
<accession>A0A915DAT5</accession>
<dbReference type="CDD" id="cd00311">
    <property type="entry name" value="TIM"/>
    <property type="match status" value="1"/>
</dbReference>
<proteinExistence type="inferred from homology"/>
<dbReference type="Gene3D" id="3.40.50.12780">
    <property type="entry name" value="N-terminal domain of ligase-like"/>
    <property type="match status" value="1"/>
</dbReference>
<dbReference type="WBParaSite" id="jg17914">
    <property type="protein sequence ID" value="jg17914"/>
    <property type="gene ID" value="jg17914"/>
</dbReference>
<evidence type="ECO:0000259" key="8">
    <source>
        <dbReference type="Pfam" id="PF13193"/>
    </source>
</evidence>
<comment type="subcellular location">
    <subcellularLocation>
        <location evidence="1">Peroxisome</location>
    </subcellularLocation>
</comment>
<dbReference type="GO" id="GO:0004807">
    <property type="term" value="F:triose-phosphate isomerase activity"/>
    <property type="evidence" value="ECO:0007669"/>
    <property type="project" value="InterPro"/>
</dbReference>
<dbReference type="GO" id="GO:0005777">
    <property type="term" value="C:peroxisome"/>
    <property type="evidence" value="ECO:0007669"/>
    <property type="project" value="UniProtKB-SubCell"/>
</dbReference>
<dbReference type="SUPFAM" id="SSF56801">
    <property type="entry name" value="Acetyl-CoA synthetase-like"/>
    <property type="match status" value="1"/>
</dbReference>
<dbReference type="InterPro" id="IPR035990">
    <property type="entry name" value="TIM_sf"/>
</dbReference>
<dbReference type="PROSITE" id="PS51440">
    <property type="entry name" value="TIM_2"/>
    <property type="match status" value="2"/>
</dbReference>
<comment type="subunit">
    <text evidence="3">Homodimer.</text>
</comment>
<sequence>MPIKSDIPAVEVANESLANRFFASLWEFAVKSPTQLAFINGKNESDCVSFQQLFDVVVVVLPNCWQYAAIFGGTILQGGAISGASPAYTHYELKRQFVDCSCKLVFCADSNSEQRYHRSTERCNDQSHQFGHYDNILEGYTKHSIEPYLGVQPLGLNMNYLSCLYFQAKDSAPILLLLAKSPVVAEYDLSSVKLVMSGAASAGKELCEEVINRLPHIQLIGQGFGMSELSLASHSLVLTKKNFPASGKLLPNMEAKIVCPISRKELSREQKGELMIRDQEGFLYIVDRLKELIKVKGFQVAPAELEDLLLSHPCIRDCAVIGIPDSKAGEIPKAFIVKSKDSLTEQQVMDFVKGLFHTTKFSARPLYRSIHFPVTPSHYHGRLPILMAHLRALLAHLLSILVHLHTLLADLATLLTHLFAVLARLLMLVAHLPLLTVILVSRHSYSLIWQNLLPFVAHIPTLLDHLRTLQLFHIKMASPRKFFVGGNWKMNGDFHTIDGIIAFLNQSGGNPSVDVVVAPPAPYLAYVKEHLKAGIQVAAQNCYKVEKGAFTGEISPAMIKDLGLQCWKSVKLAKTKEVNFRQLQAIVDKQPNWDPFPEQAQEVHAWIREFLQEKVSADVSKSTRIIYGGSVTAENCAELGKKPTLMDSWSEELH</sequence>
<evidence type="ECO:0000313" key="10">
    <source>
        <dbReference type="WBParaSite" id="jg17914"/>
    </source>
</evidence>
<organism evidence="9 10">
    <name type="scientific">Ditylenchus dipsaci</name>
    <dbReference type="NCBI Taxonomy" id="166011"/>
    <lineage>
        <taxon>Eukaryota</taxon>
        <taxon>Metazoa</taxon>
        <taxon>Ecdysozoa</taxon>
        <taxon>Nematoda</taxon>
        <taxon>Chromadorea</taxon>
        <taxon>Rhabditida</taxon>
        <taxon>Tylenchina</taxon>
        <taxon>Tylenchomorpha</taxon>
        <taxon>Sphaerularioidea</taxon>
        <taxon>Anguinidae</taxon>
        <taxon>Anguininae</taxon>
        <taxon>Ditylenchus</taxon>
    </lineage>
</organism>
<dbReference type="InterPro" id="IPR000873">
    <property type="entry name" value="AMP-dep_synth/lig_dom"/>
</dbReference>
<keyword evidence="9" id="KW-1185">Reference proteome</keyword>
<dbReference type="InterPro" id="IPR000652">
    <property type="entry name" value="Triosephosphate_isomerase"/>
</dbReference>
<evidence type="ECO:0000256" key="1">
    <source>
        <dbReference type="ARBA" id="ARBA00004275"/>
    </source>
</evidence>
<dbReference type="Gene3D" id="3.30.300.30">
    <property type="match status" value="1"/>
</dbReference>
<evidence type="ECO:0000259" key="7">
    <source>
        <dbReference type="Pfam" id="PF00501"/>
    </source>
</evidence>
<reference evidence="10" key="1">
    <citation type="submission" date="2022-11" db="UniProtKB">
        <authorList>
            <consortium name="WormBaseParasite"/>
        </authorList>
    </citation>
    <scope>IDENTIFICATION</scope>
</reference>
<evidence type="ECO:0000256" key="2">
    <source>
        <dbReference type="ARBA" id="ARBA00007422"/>
    </source>
</evidence>
<evidence type="ECO:0000256" key="6">
    <source>
        <dbReference type="ARBA" id="ARBA00024331"/>
    </source>
</evidence>
<comment type="similarity">
    <text evidence="2">Belongs to the triosephosphate isomerase family.</text>
</comment>
<evidence type="ECO:0000313" key="9">
    <source>
        <dbReference type="Proteomes" id="UP000887574"/>
    </source>
</evidence>
<dbReference type="InterPro" id="IPR042099">
    <property type="entry name" value="ANL_N_sf"/>
</dbReference>
<dbReference type="PANTHER" id="PTHR24096:SF422">
    <property type="entry name" value="BCDNA.GH02901"/>
    <property type="match status" value="1"/>
</dbReference>
<dbReference type="Pfam" id="PF00501">
    <property type="entry name" value="AMP-binding"/>
    <property type="match status" value="2"/>
</dbReference>
<dbReference type="Gene3D" id="3.20.20.70">
    <property type="entry name" value="Aldolase class I"/>
    <property type="match status" value="2"/>
</dbReference>
<dbReference type="InterPro" id="IPR025110">
    <property type="entry name" value="AMP-bd_C"/>
</dbReference>
<protein>
    <submittedName>
        <fullName evidence="10">Uncharacterized protein</fullName>
    </submittedName>
</protein>
<dbReference type="InterPro" id="IPR013785">
    <property type="entry name" value="Aldolase_TIM"/>
</dbReference>
<dbReference type="Proteomes" id="UP000887574">
    <property type="component" value="Unplaced"/>
</dbReference>
<feature type="domain" description="AMP-dependent synthetase/ligase" evidence="7">
    <location>
        <begin position="55"/>
        <end position="114"/>
    </location>
</feature>
<dbReference type="InterPro" id="IPR045851">
    <property type="entry name" value="AMP-bd_C_sf"/>
</dbReference>
<dbReference type="SUPFAM" id="SSF51351">
    <property type="entry name" value="Triosephosphate isomerase (TIM)"/>
    <property type="match status" value="1"/>
</dbReference>
<comment type="pathway">
    <text evidence="6">Carbohydrate biosynthesis.</text>
</comment>
<feature type="domain" description="AMP-dependent synthetase/ligase" evidence="7">
    <location>
        <begin position="181"/>
        <end position="278"/>
    </location>
</feature>
<dbReference type="GO" id="GO:0016405">
    <property type="term" value="F:CoA-ligase activity"/>
    <property type="evidence" value="ECO:0007669"/>
    <property type="project" value="TreeGrafter"/>
</dbReference>
<evidence type="ECO:0000256" key="3">
    <source>
        <dbReference type="ARBA" id="ARBA00011738"/>
    </source>
</evidence>
<dbReference type="Pfam" id="PF00121">
    <property type="entry name" value="TIM"/>
    <property type="match status" value="2"/>
</dbReference>
<dbReference type="AlphaFoldDB" id="A0A915DAT5"/>
<name>A0A915DAT5_9BILA</name>
<evidence type="ECO:0000256" key="4">
    <source>
        <dbReference type="ARBA" id="ARBA00023140"/>
    </source>
</evidence>
<keyword evidence="5" id="KW-0413">Isomerase</keyword>
<dbReference type="Pfam" id="PF13193">
    <property type="entry name" value="AMP-binding_C"/>
    <property type="match status" value="1"/>
</dbReference>
<dbReference type="Gene3D" id="3.40.50.980">
    <property type="match status" value="1"/>
</dbReference>